<dbReference type="InterPro" id="IPR014718">
    <property type="entry name" value="GH-type_carb-bd"/>
</dbReference>
<comment type="subcellular location">
    <subcellularLocation>
        <location evidence="2">Secreted</location>
    </subcellularLocation>
</comment>
<evidence type="ECO:0000313" key="14">
    <source>
        <dbReference type="Proteomes" id="UP001204621"/>
    </source>
</evidence>
<name>A0ABT2CXD5_9BURK</name>
<dbReference type="RefSeq" id="WP_258811817.1">
    <property type="nucleotide sequence ID" value="NZ_JANUGU010000003.1"/>
</dbReference>
<dbReference type="Proteomes" id="UP001204621">
    <property type="component" value="Unassembled WGS sequence"/>
</dbReference>
<dbReference type="SUPFAM" id="SSF49452">
    <property type="entry name" value="Starch-binding domain-like"/>
    <property type="match status" value="1"/>
</dbReference>
<sequence>MATSTATSCTTPAFGVTAASGYLTVSSGAGLVFKVNQSSGDITSITYNCGPELQAQDKFSQISSGLGAAASYSVNGTVAKITIPTSTLTHYMLVRQNDNAIYMGTYISAEPTVGELRWVTRLAKSVFTGVPAESNLTGNTGAIESTDIYGMADGTTRSKYYGNQAAKDLAIRGVTGSGIGVFMAYGNRESSSGGPFFHDIQNQTGFPETNNPGGDVHVYNYMNSGHNQTEAFRTGFHGPYALVFNDGSTTPAVPDMSWMSTQGLQGWVDATGRGGASGAGLTGMDASYSYTVGFANSAAQYWATATSSGAFSLSDMKAGTYTMTVYKGQLAVYTEQVTVTAGSTTSLPSRAINNDPSATTALWRIGDWDGTPLEFMNGTSINVMHPSDVRNAAWGPVSYSVGSAFTTFPAAQWKTGVNNPTTVTFNLTAAQIAAHTIRIGITAAYASGRPQIQVNSWSSSNPAASTQPSSRSLTIGTYRGNNTTFTFPVPSTAFVVGTNTLTINAISGSSGTAFLSPGFSYDALDML</sequence>
<reference evidence="13 14" key="1">
    <citation type="submission" date="2022-08" db="EMBL/GenBank/DDBJ databases">
        <title>Reclassification of Massilia species as members of the genera Telluria, Duganella, Pseudoduganella, Mokoshia gen. nov. and Zemynaea gen. nov. using orthogonal and non-orthogonal genome-based approaches.</title>
        <authorList>
            <person name="Bowman J.P."/>
        </authorList>
    </citation>
    <scope>NUCLEOTIDE SEQUENCE [LARGE SCALE GENOMIC DNA]</scope>
    <source>
        <strain evidence="13 14">JCM 31606</strain>
    </source>
</reference>
<comment type="catalytic activity">
    <reaction evidence="1">
        <text>Endotype eliminative cleavage of L-alpha-rhamnopyranosyl-(1-&gt;4)-alpha-D-galactopyranosyluronic acid bonds of rhamnogalacturonan I domains in ramified hairy regions of pectin leaving L-rhamnopyranose at the reducing end and 4-deoxy-4,5-unsaturated D-galactopyranosyluronic acid at the non-reducing end.</text>
        <dbReference type="EC" id="4.2.2.23"/>
    </reaction>
</comment>
<feature type="domain" description="Rhamnogalacturonase B N-terminal" evidence="10">
    <location>
        <begin position="14"/>
        <end position="266"/>
    </location>
</feature>
<evidence type="ECO:0000256" key="3">
    <source>
        <dbReference type="ARBA" id="ARBA00010418"/>
    </source>
</evidence>
<organism evidence="13 14">
    <name type="scientific">Massilia terrae</name>
    <dbReference type="NCBI Taxonomy" id="1811224"/>
    <lineage>
        <taxon>Bacteria</taxon>
        <taxon>Pseudomonadati</taxon>
        <taxon>Pseudomonadota</taxon>
        <taxon>Betaproteobacteria</taxon>
        <taxon>Burkholderiales</taxon>
        <taxon>Oxalobacteraceae</taxon>
        <taxon>Telluria group</taxon>
        <taxon>Massilia</taxon>
    </lineage>
</organism>
<protein>
    <recommendedName>
        <fullName evidence="4">rhamnogalacturonan endolyase</fullName>
        <ecNumber evidence="4">4.2.2.23</ecNumber>
    </recommendedName>
</protein>
<dbReference type="EMBL" id="JANUGU010000003">
    <property type="protein sequence ID" value="MCS0658622.1"/>
    <property type="molecule type" value="Genomic_DNA"/>
</dbReference>
<dbReference type="Pfam" id="PF14683">
    <property type="entry name" value="CBM-like"/>
    <property type="match status" value="1"/>
</dbReference>
<evidence type="ECO:0000256" key="7">
    <source>
        <dbReference type="ARBA" id="ARBA00023157"/>
    </source>
</evidence>
<dbReference type="InterPro" id="IPR029411">
    <property type="entry name" value="RG-lyase_III"/>
</dbReference>
<dbReference type="SUPFAM" id="SSF74650">
    <property type="entry name" value="Galactose mutarotase-like"/>
    <property type="match status" value="1"/>
</dbReference>
<evidence type="ECO:0000256" key="9">
    <source>
        <dbReference type="ARBA" id="ARBA00023316"/>
    </source>
</evidence>
<dbReference type="InterPro" id="IPR015364">
    <property type="entry name" value="RhgB_N"/>
</dbReference>
<keyword evidence="9" id="KW-0961">Cell wall biogenesis/degradation</keyword>
<proteinExistence type="inferred from homology"/>
<evidence type="ECO:0000259" key="12">
    <source>
        <dbReference type="Pfam" id="PF14686"/>
    </source>
</evidence>
<evidence type="ECO:0000256" key="1">
    <source>
        <dbReference type="ARBA" id="ARBA00001324"/>
    </source>
</evidence>
<dbReference type="InterPro" id="IPR008979">
    <property type="entry name" value="Galactose-bd-like_sf"/>
</dbReference>
<comment type="similarity">
    <text evidence="3">Belongs to the polysaccharide lyase 4 family.</text>
</comment>
<keyword evidence="7" id="KW-1015">Disulfide bond</keyword>
<feature type="domain" description="Rhamnogalacturonan lyase" evidence="12">
    <location>
        <begin position="285"/>
        <end position="347"/>
    </location>
</feature>
<evidence type="ECO:0000256" key="8">
    <source>
        <dbReference type="ARBA" id="ARBA00023239"/>
    </source>
</evidence>
<keyword evidence="5" id="KW-0964">Secreted</keyword>
<evidence type="ECO:0000259" key="10">
    <source>
        <dbReference type="Pfam" id="PF09284"/>
    </source>
</evidence>
<dbReference type="CDD" id="cd10317">
    <property type="entry name" value="RGL4_C"/>
    <property type="match status" value="1"/>
</dbReference>
<dbReference type="PANTHER" id="PTHR36574">
    <property type="entry name" value="RHAMNOGALACTURONATE LYASE-RELATED"/>
    <property type="match status" value="1"/>
</dbReference>
<keyword evidence="8 13" id="KW-0456">Lyase</keyword>
<dbReference type="InterPro" id="IPR011013">
    <property type="entry name" value="Gal_mutarotase_sf_dom"/>
</dbReference>
<dbReference type="InterPro" id="IPR013784">
    <property type="entry name" value="Carb-bd-like_fold"/>
</dbReference>
<dbReference type="Gene3D" id="2.60.120.260">
    <property type="entry name" value="Galactose-binding domain-like"/>
    <property type="match status" value="1"/>
</dbReference>
<evidence type="ECO:0000259" key="11">
    <source>
        <dbReference type="Pfam" id="PF14683"/>
    </source>
</evidence>
<dbReference type="InterPro" id="IPR016590">
    <property type="entry name" value="Rhamnogalacturonase_B"/>
</dbReference>
<accession>A0ABT2CXD5</accession>
<feature type="domain" description="Rhamnogalacturonan lyase" evidence="11">
    <location>
        <begin position="362"/>
        <end position="525"/>
    </location>
</feature>
<comment type="caution">
    <text evidence="13">The sequence shown here is derived from an EMBL/GenBank/DDBJ whole genome shotgun (WGS) entry which is preliminary data.</text>
</comment>
<dbReference type="Gene3D" id="2.70.98.10">
    <property type="match status" value="1"/>
</dbReference>
<keyword evidence="6" id="KW-0732">Signal</keyword>
<dbReference type="InterPro" id="IPR029413">
    <property type="entry name" value="RG-lyase_II"/>
</dbReference>
<dbReference type="Gene3D" id="2.60.40.1120">
    <property type="entry name" value="Carboxypeptidase-like, regulatory domain"/>
    <property type="match status" value="1"/>
</dbReference>
<gene>
    <name evidence="13" type="ORF">NX778_11150</name>
</gene>
<dbReference type="CDD" id="cd10320">
    <property type="entry name" value="RGL4_N"/>
    <property type="match status" value="1"/>
</dbReference>
<evidence type="ECO:0000256" key="4">
    <source>
        <dbReference type="ARBA" id="ARBA00012437"/>
    </source>
</evidence>
<dbReference type="Pfam" id="PF09284">
    <property type="entry name" value="RhgB_N"/>
    <property type="match status" value="1"/>
</dbReference>
<dbReference type="EC" id="4.2.2.23" evidence="4"/>
<dbReference type="PANTHER" id="PTHR36574:SF1">
    <property type="entry name" value="RHAMNOGALACTURONATE LYASE-RELATED"/>
    <property type="match status" value="1"/>
</dbReference>
<evidence type="ECO:0000256" key="2">
    <source>
        <dbReference type="ARBA" id="ARBA00004613"/>
    </source>
</evidence>
<evidence type="ECO:0000313" key="13">
    <source>
        <dbReference type="EMBL" id="MCS0658622.1"/>
    </source>
</evidence>
<evidence type="ECO:0000256" key="6">
    <source>
        <dbReference type="ARBA" id="ARBA00022729"/>
    </source>
</evidence>
<evidence type="ECO:0000256" key="5">
    <source>
        <dbReference type="ARBA" id="ARBA00022525"/>
    </source>
</evidence>
<dbReference type="GO" id="GO:0016829">
    <property type="term" value="F:lyase activity"/>
    <property type="evidence" value="ECO:0007669"/>
    <property type="project" value="UniProtKB-KW"/>
</dbReference>
<keyword evidence="14" id="KW-1185">Reference proteome</keyword>
<dbReference type="SUPFAM" id="SSF49785">
    <property type="entry name" value="Galactose-binding domain-like"/>
    <property type="match status" value="1"/>
</dbReference>
<dbReference type="CDD" id="cd10316">
    <property type="entry name" value="RGL4_M"/>
    <property type="match status" value="1"/>
</dbReference>
<dbReference type="Pfam" id="PF14686">
    <property type="entry name" value="fn3_3"/>
    <property type="match status" value="1"/>
</dbReference>